<evidence type="ECO:0000256" key="2">
    <source>
        <dbReference type="ARBA" id="ARBA00022801"/>
    </source>
</evidence>
<gene>
    <name evidence="6" type="ORF">DXT99_06605</name>
</gene>
<feature type="domain" description="Glycosyl hydrolase family 13 catalytic" evidence="5">
    <location>
        <begin position="24"/>
        <end position="455"/>
    </location>
</feature>
<dbReference type="Gene3D" id="2.60.40.1180">
    <property type="entry name" value="Golgi alpha-mannosidase II"/>
    <property type="match status" value="1"/>
</dbReference>
<dbReference type="PANTHER" id="PTHR10357:SF179">
    <property type="entry name" value="NEUTRAL AND BASIC AMINO ACID TRANSPORT PROTEIN RBAT"/>
    <property type="match status" value="1"/>
</dbReference>
<feature type="compositionally biased region" description="Basic and acidic residues" evidence="4">
    <location>
        <begin position="391"/>
        <end position="401"/>
    </location>
</feature>
<protein>
    <submittedName>
        <fullName evidence="6">DUF3459 domain-containing protein</fullName>
    </submittedName>
</protein>
<feature type="region of interest" description="Disordered" evidence="4">
    <location>
        <begin position="383"/>
        <end position="413"/>
    </location>
</feature>
<dbReference type="Gene3D" id="3.90.400.10">
    <property type="entry name" value="Oligo-1,6-glucosidase, Domain 2"/>
    <property type="match status" value="1"/>
</dbReference>
<dbReference type="Proteomes" id="UP000256708">
    <property type="component" value="Unassembled WGS sequence"/>
</dbReference>
<dbReference type="Gene3D" id="3.20.20.80">
    <property type="entry name" value="Glycosidases"/>
    <property type="match status" value="2"/>
</dbReference>
<keyword evidence="2" id="KW-0378">Hydrolase</keyword>
<dbReference type="EMBL" id="QRGR01000006">
    <property type="protein sequence ID" value="RDV16033.1"/>
    <property type="molecule type" value="Genomic_DNA"/>
</dbReference>
<dbReference type="PANTHER" id="PTHR10357">
    <property type="entry name" value="ALPHA-AMYLASE FAMILY MEMBER"/>
    <property type="match status" value="1"/>
</dbReference>
<dbReference type="InterPro" id="IPR013780">
    <property type="entry name" value="Glyco_hydro_b"/>
</dbReference>
<dbReference type="OrthoDB" id="9806009at2"/>
<dbReference type="CDD" id="cd11331">
    <property type="entry name" value="AmyAc_OligoGlu_like"/>
    <property type="match status" value="1"/>
</dbReference>
<evidence type="ECO:0000313" key="7">
    <source>
        <dbReference type="Proteomes" id="UP000256708"/>
    </source>
</evidence>
<dbReference type="GO" id="GO:0009313">
    <property type="term" value="P:oligosaccharide catabolic process"/>
    <property type="evidence" value="ECO:0007669"/>
    <property type="project" value="TreeGrafter"/>
</dbReference>
<comment type="caution">
    <text evidence="6">The sequence shown here is derived from an EMBL/GenBank/DDBJ whole genome shotgun (WGS) entry which is preliminary data.</text>
</comment>
<dbReference type="InterPro" id="IPR045857">
    <property type="entry name" value="O16G_dom_2"/>
</dbReference>
<evidence type="ECO:0000256" key="1">
    <source>
        <dbReference type="ARBA" id="ARBA00008061"/>
    </source>
</evidence>
<reference evidence="7" key="1">
    <citation type="submission" date="2018-08" db="EMBL/GenBank/DDBJ databases">
        <authorList>
            <person name="Liu Z.-W."/>
            <person name="Du Z.-J."/>
        </authorList>
    </citation>
    <scope>NUCLEOTIDE SEQUENCE [LARGE SCALE GENOMIC DNA]</scope>
    <source>
        <strain evidence="7">H4X</strain>
    </source>
</reference>
<organism evidence="6 7">
    <name type="scientific">Pontibacter diazotrophicus</name>
    <dbReference type="NCBI Taxonomy" id="1400979"/>
    <lineage>
        <taxon>Bacteria</taxon>
        <taxon>Pseudomonadati</taxon>
        <taxon>Bacteroidota</taxon>
        <taxon>Cytophagia</taxon>
        <taxon>Cytophagales</taxon>
        <taxon>Hymenobacteraceae</taxon>
        <taxon>Pontibacter</taxon>
    </lineage>
</organism>
<dbReference type="AlphaFoldDB" id="A0A3D8LF86"/>
<proteinExistence type="inferred from homology"/>
<comment type="similarity">
    <text evidence="1">Belongs to the glycosyl hydrolase 13 family.</text>
</comment>
<evidence type="ECO:0000256" key="4">
    <source>
        <dbReference type="SAM" id="MobiDB-lite"/>
    </source>
</evidence>
<evidence type="ECO:0000313" key="6">
    <source>
        <dbReference type="EMBL" id="RDV16033.1"/>
    </source>
</evidence>
<dbReference type="Pfam" id="PF00128">
    <property type="entry name" value="Alpha-amylase"/>
    <property type="match status" value="1"/>
</dbReference>
<dbReference type="SUPFAM" id="SSF51445">
    <property type="entry name" value="(Trans)glycosidases"/>
    <property type="match status" value="1"/>
</dbReference>
<dbReference type="SMART" id="SM00642">
    <property type="entry name" value="Aamy"/>
    <property type="match status" value="1"/>
</dbReference>
<dbReference type="GO" id="GO:0004556">
    <property type="term" value="F:alpha-amylase activity"/>
    <property type="evidence" value="ECO:0007669"/>
    <property type="project" value="TreeGrafter"/>
</dbReference>
<name>A0A3D8LF86_9BACT</name>
<dbReference type="SUPFAM" id="SSF51011">
    <property type="entry name" value="Glycosyl hydrolase domain"/>
    <property type="match status" value="1"/>
</dbReference>
<accession>A0A3D8LF86</accession>
<dbReference type="InterPro" id="IPR006047">
    <property type="entry name" value="GH13_cat_dom"/>
</dbReference>
<keyword evidence="3" id="KW-0326">Glycosidase</keyword>
<dbReference type="FunFam" id="3.90.400.10:FF:000002">
    <property type="entry name" value="Sucrose isomerase"/>
    <property type="match status" value="1"/>
</dbReference>
<evidence type="ECO:0000256" key="3">
    <source>
        <dbReference type="ARBA" id="ARBA00023295"/>
    </source>
</evidence>
<keyword evidence="7" id="KW-1185">Reference proteome</keyword>
<sequence length="541" mass="62999">MQPQKQQKENQSKQLWWQKGIIYEVYIRSFKDSDGDGVGDLKGVTEKLDYLKDLGITCIWVTPFYESPMKDFGYDVADFKSVDKLFGSMADFDRLLEETHARGMKLIVDQVPNHTSDQHAWFKEARSSRDNPKRDWFIWKDAAEDGKEPNNWLAMFGGSAWEWDEKTEQYYYHAFLKEQPDLNWRNPEVQQAVLEEMRFWLDKGVDGFRVDVMWHLIKDEYFLDNPDNPDYKEEEPTYNRLQPVYSTDQPEVHDMVELMRDLTDEYPERVLIGEIYLPTHQLVTYYGHDNQGAQLPFNFLLLSLDWDAKKIAIAIDKYEGALPNDGWPNWVIGNHDQSRLATKIGPAQARVAAMLLLTLRGTPTLYYGDEIGMEDVEIPKDEVQDPQGLHMPDKDLSRDPYRTPMQWDDSKNSGFTTGDEPWLRISDNYEKLNVKAQQDDPESMLALYKKLISLRQQEPALHAGIYRPVYSDKQLLSYTREDEGKRFLIVLNLSDKPCQFSPERFKFKGKVRLALHAETEGKSVSESIAMKGDEGLIIELE</sequence>
<dbReference type="InterPro" id="IPR017853">
    <property type="entry name" value="GH"/>
</dbReference>
<evidence type="ECO:0000259" key="5">
    <source>
        <dbReference type="SMART" id="SM00642"/>
    </source>
</evidence>
<dbReference type="RefSeq" id="WP_115564745.1">
    <property type="nucleotide sequence ID" value="NZ_QRGR01000006.1"/>
</dbReference>